<comment type="caution">
    <text evidence="2">The sequence shown here is derived from an EMBL/GenBank/DDBJ whole genome shotgun (WGS) entry which is preliminary data.</text>
</comment>
<dbReference type="PANTHER" id="PTHR15020">
    <property type="entry name" value="FLAVIN REDUCTASE-RELATED"/>
    <property type="match status" value="1"/>
</dbReference>
<dbReference type="InterPro" id="IPR016040">
    <property type="entry name" value="NAD(P)-bd_dom"/>
</dbReference>
<accession>A0A9W8CRJ2</accession>
<reference evidence="2" key="1">
    <citation type="submission" date="2022-07" db="EMBL/GenBank/DDBJ databases">
        <title>Phylogenomic reconstructions and comparative analyses of Kickxellomycotina fungi.</title>
        <authorList>
            <person name="Reynolds N.K."/>
            <person name="Stajich J.E."/>
            <person name="Barry K."/>
            <person name="Grigoriev I.V."/>
            <person name="Crous P."/>
            <person name="Smith M.E."/>
        </authorList>
    </citation>
    <scope>NUCLEOTIDE SEQUENCE</scope>
    <source>
        <strain evidence="2">NBRC 32514</strain>
    </source>
</reference>
<protein>
    <recommendedName>
        <fullName evidence="1">NAD(P)-binding domain-containing protein</fullName>
    </recommendedName>
</protein>
<dbReference type="SUPFAM" id="SSF51735">
    <property type="entry name" value="NAD(P)-binding Rossmann-fold domains"/>
    <property type="match status" value="1"/>
</dbReference>
<name>A0A9W8CRJ2_9FUNG</name>
<dbReference type="Proteomes" id="UP001149813">
    <property type="component" value="Unassembled WGS sequence"/>
</dbReference>
<evidence type="ECO:0000313" key="2">
    <source>
        <dbReference type="EMBL" id="KAJ1721183.1"/>
    </source>
</evidence>
<evidence type="ECO:0000259" key="1">
    <source>
        <dbReference type="Pfam" id="PF13460"/>
    </source>
</evidence>
<proteinExistence type="predicted"/>
<gene>
    <name evidence="2" type="ORF">LPJ53_004260</name>
</gene>
<evidence type="ECO:0000313" key="3">
    <source>
        <dbReference type="Proteomes" id="UP001149813"/>
    </source>
</evidence>
<dbReference type="Pfam" id="PF13460">
    <property type="entry name" value="NAD_binding_10"/>
    <property type="match status" value="1"/>
</dbReference>
<dbReference type="InterPro" id="IPR036291">
    <property type="entry name" value="NAD(P)-bd_dom_sf"/>
</dbReference>
<dbReference type="EMBL" id="JANBOJ010000190">
    <property type="protein sequence ID" value="KAJ1721183.1"/>
    <property type="molecule type" value="Genomic_DNA"/>
</dbReference>
<dbReference type="AlphaFoldDB" id="A0A9W8CRJ2"/>
<dbReference type="OrthoDB" id="63935at2759"/>
<sequence>MRIAVFGGLGTVASEFIVHAMAAGHFVSWFLRDQDQLADEDLETNPQYTSVLRIVRGATSDIGKYRETLRGTTAAIVAFDAQHTPAHHWAYQQKMVQLAMQHENVSRLLVVTSHGAGSSRRHLDWSTWTRLNINQAKYLLGLAPAHNACWSLLAQYTAQEQVVVNGEIPQGILEGGSVSTERDLEWTILRPGVLVDGPATGTYLASEEHVFGGYISPADVADCALKALEDEMDVGKCFSIAYSARVA</sequence>
<keyword evidence="3" id="KW-1185">Reference proteome</keyword>
<feature type="domain" description="NAD(P)-binding" evidence="1">
    <location>
        <begin position="7"/>
        <end position="231"/>
    </location>
</feature>
<dbReference type="Gene3D" id="3.40.50.720">
    <property type="entry name" value="NAD(P)-binding Rossmann-like Domain"/>
    <property type="match status" value="1"/>
</dbReference>
<organism evidence="2 3">
    <name type="scientific">Coemansia erecta</name>
    <dbReference type="NCBI Taxonomy" id="147472"/>
    <lineage>
        <taxon>Eukaryota</taxon>
        <taxon>Fungi</taxon>
        <taxon>Fungi incertae sedis</taxon>
        <taxon>Zoopagomycota</taxon>
        <taxon>Kickxellomycotina</taxon>
        <taxon>Kickxellomycetes</taxon>
        <taxon>Kickxellales</taxon>
        <taxon>Kickxellaceae</taxon>
        <taxon>Coemansia</taxon>
    </lineage>
</organism>
<dbReference type="PANTHER" id="PTHR15020:SF50">
    <property type="entry name" value="UPF0659 PROTEIN YMR090W"/>
    <property type="match status" value="1"/>
</dbReference>